<comment type="caution">
    <text evidence="1">The sequence shown here is derived from an EMBL/GenBank/DDBJ whole genome shotgun (WGS) entry which is preliminary data.</text>
</comment>
<dbReference type="OrthoDB" id="1900523at2"/>
<proteinExistence type="predicted"/>
<organism evidence="1 2">
    <name type="scientific">Blastopirellula retiformator</name>
    <dbReference type="NCBI Taxonomy" id="2527970"/>
    <lineage>
        <taxon>Bacteria</taxon>
        <taxon>Pseudomonadati</taxon>
        <taxon>Planctomycetota</taxon>
        <taxon>Planctomycetia</taxon>
        <taxon>Pirellulales</taxon>
        <taxon>Pirellulaceae</taxon>
        <taxon>Blastopirellula</taxon>
    </lineage>
</organism>
<dbReference type="EMBL" id="SJPF01000005">
    <property type="protein sequence ID" value="TWT30887.1"/>
    <property type="molecule type" value="Genomic_DNA"/>
</dbReference>
<gene>
    <name evidence="1" type="ORF">Enr8_44130</name>
</gene>
<evidence type="ECO:0000313" key="2">
    <source>
        <dbReference type="Proteomes" id="UP000318878"/>
    </source>
</evidence>
<name>A0A5C5UZH8_9BACT</name>
<dbReference type="AlphaFoldDB" id="A0A5C5UZH8"/>
<protein>
    <submittedName>
        <fullName evidence="1">Uncharacterized protein</fullName>
    </submittedName>
</protein>
<sequence>MLNSQYLQFDIAATERFPALLELFEALQCEKQIVNDLVDGILSDEDYHPKKETNWRDYLDGEANAWFADVFNLDSEEGKVYQQLWELTEPQLRFDHPMFQFPGNWDFDSMIDSLFDKECTYDQLVRLSPAEGKLIYTPLALPFGGTESLVALIEAFGQTVTFDSWHEGPHKRRVVGWNFDRALELVAAGQGVTWENVPVN</sequence>
<accession>A0A5C5UZH8</accession>
<dbReference type="Proteomes" id="UP000318878">
    <property type="component" value="Unassembled WGS sequence"/>
</dbReference>
<dbReference type="RefSeq" id="WP_146435709.1">
    <property type="nucleotide sequence ID" value="NZ_SJPF01000005.1"/>
</dbReference>
<reference evidence="1 2" key="1">
    <citation type="submission" date="2019-02" db="EMBL/GenBank/DDBJ databases">
        <title>Deep-cultivation of Planctomycetes and their phenomic and genomic characterization uncovers novel biology.</title>
        <authorList>
            <person name="Wiegand S."/>
            <person name="Jogler M."/>
            <person name="Boedeker C."/>
            <person name="Pinto D."/>
            <person name="Vollmers J."/>
            <person name="Rivas-Marin E."/>
            <person name="Kohn T."/>
            <person name="Peeters S.H."/>
            <person name="Heuer A."/>
            <person name="Rast P."/>
            <person name="Oberbeckmann S."/>
            <person name="Bunk B."/>
            <person name="Jeske O."/>
            <person name="Meyerdierks A."/>
            <person name="Storesund J.E."/>
            <person name="Kallscheuer N."/>
            <person name="Luecker S."/>
            <person name="Lage O.M."/>
            <person name="Pohl T."/>
            <person name="Merkel B.J."/>
            <person name="Hornburger P."/>
            <person name="Mueller R.-W."/>
            <person name="Bruemmer F."/>
            <person name="Labrenz M."/>
            <person name="Spormann A.M."/>
            <person name="Op Den Camp H."/>
            <person name="Overmann J."/>
            <person name="Amann R."/>
            <person name="Jetten M.S.M."/>
            <person name="Mascher T."/>
            <person name="Medema M.H."/>
            <person name="Devos D.P."/>
            <person name="Kaster A.-K."/>
            <person name="Ovreas L."/>
            <person name="Rohde M."/>
            <person name="Galperin M.Y."/>
            <person name="Jogler C."/>
        </authorList>
    </citation>
    <scope>NUCLEOTIDE SEQUENCE [LARGE SCALE GENOMIC DNA]</scope>
    <source>
        <strain evidence="1 2">Enr8</strain>
    </source>
</reference>
<evidence type="ECO:0000313" key="1">
    <source>
        <dbReference type="EMBL" id="TWT30887.1"/>
    </source>
</evidence>
<keyword evidence="2" id="KW-1185">Reference proteome</keyword>